<dbReference type="HOGENOM" id="CLU_020336_50_3_1"/>
<dbReference type="eggNOG" id="ENOG502SKXK">
    <property type="taxonomic scope" value="Eukaryota"/>
</dbReference>
<organism evidence="2 3">
    <name type="scientific">Ophiostoma piceae (strain UAMH 11346)</name>
    <name type="common">Sap stain fungus</name>
    <dbReference type="NCBI Taxonomy" id="1262450"/>
    <lineage>
        <taxon>Eukaryota</taxon>
        <taxon>Fungi</taxon>
        <taxon>Dikarya</taxon>
        <taxon>Ascomycota</taxon>
        <taxon>Pezizomycotina</taxon>
        <taxon>Sordariomycetes</taxon>
        <taxon>Sordariomycetidae</taxon>
        <taxon>Ophiostomatales</taxon>
        <taxon>Ophiostomataceae</taxon>
        <taxon>Ophiostoma</taxon>
    </lineage>
</organism>
<evidence type="ECO:0000313" key="2">
    <source>
        <dbReference type="EMBL" id="EPE07139.1"/>
    </source>
</evidence>
<evidence type="ECO:0000313" key="3">
    <source>
        <dbReference type="Proteomes" id="UP000016923"/>
    </source>
</evidence>
<protein>
    <submittedName>
        <fullName evidence="2">3-oxoadipate enol-lactonase</fullName>
    </submittedName>
</protein>
<accession>S3C0S9</accession>
<dbReference type="InterPro" id="IPR000073">
    <property type="entry name" value="AB_hydrolase_1"/>
</dbReference>
<name>S3C0S9_OPHP1</name>
<gene>
    <name evidence="2" type="ORF">F503_07790</name>
</gene>
<dbReference type="SUPFAM" id="SSF53474">
    <property type="entry name" value="alpha/beta-Hydrolases"/>
    <property type="match status" value="1"/>
</dbReference>
<proteinExistence type="predicted"/>
<keyword evidence="3" id="KW-1185">Reference proteome</keyword>
<evidence type="ECO:0000259" key="1">
    <source>
        <dbReference type="Pfam" id="PF00561"/>
    </source>
</evidence>
<sequence>MPLFTLADGRAVRYALSSPDEPQRPTVLLASLLATTGAVWDHVVPLLHAIGLRTLTYDHPGHGGSAAPKDLGSNTFESMADDVYSLLAGLASERKLSNIRLHAWVGCSMGAATGVVFATRYPGTVRKLVVCDTISASPANMGAVDAFGPRVQMVREQGTCASLLPGTRERWFGADWIAAHPDMIAWLSQLMSDTTVDGFETSVAALTSHTFDLRTIASQVAESVESVLLVVGENDADLPVTMKALADDFKKGFGTAVEGKVGFHVLPAAGHASFIDGFEEWKAVVIPFLSN</sequence>
<dbReference type="InterPro" id="IPR050266">
    <property type="entry name" value="AB_hydrolase_sf"/>
</dbReference>
<dbReference type="PRINTS" id="PR00111">
    <property type="entry name" value="ABHYDROLASE"/>
</dbReference>
<dbReference type="STRING" id="1262450.S3C0S9"/>
<reference evidence="2 3" key="1">
    <citation type="journal article" date="2013" name="BMC Genomics">
        <title>The genome and transcriptome of the pine saprophyte Ophiostoma piceae, and a comparison with the bark beetle-associated pine pathogen Grosmannia clavigera.</title>
        <authorList>
            <person name="Haridas S."/>
            <person name="Wang Y."/>
            <person name="Lim L."/>
            <person name="Massoumi Alamouti S."/>
            <person name="Jackman S."/>
            <person name="Docking R."/>
            <person name="Robertson G."/>
            <person name="Birol I."/>
            <person name="Bohlmann J."/>
            <person name="Breuil C."/>
        </authorList>
    </citation>
    <scope>NUCLEOTIDE SEQUENCE [LARGE SCALE GENOMIC DNA]</scope>
    <source>
        <strain evidence="2 3">UAMH 11346</strain>
    </source>
</reference>
<feature type="domain" description="AB hydrolase-1" evidence="1">
    <location>
        <begin position="33"/>
        <end position="138"/>
    </location>
</feature>
<dbReference type="InterPro" id="IPR029058">
    <property type="entry name" value="AB_hydrolase_fold"/>
</dbReference>
<dbReference type="OrthoDB" id="2851338at2759"/>
<dbReference type="Gene3D" id="3.40.50.1820">
    <property type="entry name" value="alpha/beta hydrolase"/>
    <property type="match status" value="1"/>
</dbReference>
<dbReference type="Proteomes" id="UP000016923">
    <property type="component" value="Unassembled WGS sequence"/>
</dbReference>
<dbReference type="VEuPathDB" id="FungiDB:F503_07790"/>
<dbReference type="AlphaFoldDB" id="S3C0S9"/>
<dbReference type="Pfam" id="PF00561">
    <property type="entry name" value="Abhydrolase_1"/>
    <property type="match status" value="1"/>
</dbReference>
<dbReference type="PANTHER" id="PTHR43798">
    <property type="entry name" value="MONOACYLGLYCEROL LIPASE"/>
    <property type="match status" value="1"/>
</dbReference>
<dbReference type="OMA" id="FEACCNA"/>
<dbReference type="EMBL" id="KE148151">
    <property type="protein sequence ID" value="EPE07139.1"/>
    <property type="molecule type" value="Genomic_DNA"/>
</dbReference>